<gene>
    <name evidence="1" type="ORF">D1610_07135</name>
</gene>
<dbReference type="EMBL" id="QWLV01000002">
    <property type="protein sequence ID" value="RHW18242.1"/>
    <property type="molecule type" value="Genomic_DNA"/>
</dbReference>
<sequence>MYKEIGLRKPIAQFNHFWVPSLINLAIQIEWRLRRPAHAHLMIELVTIDTFTIDRIATVEVQIEVVGSHTRGRLLHDKRKFFHARVCSMMRWAGRALTSVPVSISYHS</sequence>
<dbReference type="Proteomes" id="UP000266693">
    <property type="component" value="Unassembled WGS sequence"/>
</dbReference>
<comment type="caution">
    <text evidence="1">The sequence shown here is derived from an EMBL/GenBank/DDBJ whole genome shotgun (WGS) entry which is preliminary data.</text>
</comment>
<protein>
    <submittedName>
        <fullName evidence="1">Uncharacterized protein</fullName>
    </submittedName>
</protein>
<organism evidence="1 2">
    <name type="scientific">Sphingomonas gilva</name>
    <dbReference type="NCBI Taxonomy" id="2305907"/>
    <lineage>
        <taxon>Bacteria</taxon>
        <taxon>Pseudomonadati</taxon>
        <taxon>Pseudomonadota</taxon>
        <taxon>Alphaproteobacteria</taxon>
        <taxon>Sphingomonadales</taxon>
        <taxon>Sphingomonadaceae</taxon>
        <taxon>Sphingomonas</taxon>
    </lineage>
</organism>
<accession>A0A396RSD5</accession>
<reference evidence="1 2" key="1">
    <citation type="submission" date="2018-08" db="EMBL/GenBank/DDBJ databases">
        <title>The multiple taxonomic identification of Sphingomonas gilva.</title>
        <authorList>
            <person name="Zhu D."/>
            <person name="Zheng S."/>
        </authorList>
    </citation>
    <scope>NUCLEOTIDE SEQUENCE [LARGE SCALE GENOMIC DNA]</scope>
    <source>
        <strain evidence="1 2">ZDH117</strain>
    </source>
</reference>
<evidence type="ECO:0000313" key="1">
    <source>
        <dbReference type="EMBL" id="RHW18242.1"/>
    </source>
</evidence>
<name>A0A396RSD5_9SPHN</name>
<keyword evidence="2" id="KW-1185">Reference proteome</keyword>
<evidence type="ECO:0000313" key="2">
    <source>
        <dbReference type="Proteomes" id="UP000266693"/>
    </source>
</evidence>
<dbReference type="AlphaFoldDB" id="A0A396RSD5"/>
<proteinExistence type="predicted"/>